<accession>A0A0A0CZR7</accession>
<proteinExistence type="predicted"/>
<protein>
    <submittedName>
        <fullName evidence="2">Uncharacterized protein</fullName>
    </submittedName>
</protein>
<organism evidence="2 3">
    <name type="scientific">Inquilinus limosus MP06</name>
    <dbReference type="NCBI Taxonomy" id="1398085"/>
    <lineage>
        <taxon>Bacteria</taxon>
        <taxon>Pseudomonadati</taxon>
        <taxon>Pseudomonadota</taxon>
        <taxon>Alphaproteobacteria</taxon>
        <taxon>Rhodospirillales</taxon>
        <taxon>Rhodospirillaceae</taxon>
        <taxon>Inquilinus</taxon>
    </lineage>
</organism>
<name>A0A0A0CZR7_9PROT</name>
<dbReference type="Proteomes" id="UP000029995">
    <property type="component" value="Unassembled WGS sequence"/>
</dbReference>
<gene>
    <name evidence="2" type="ORF">P409_33750</name>
</gene>
<evidence type="ECO:0000313" key="2">
    <source>
        <dbReference type="EMBL" id="KGM30322.1"/>
    </source>
</evidence>
<reference evidence="2 3" key="1">
    <citation type="submission" date="2014-01" db="EMBL/GenBank/DDBJ databases">
        <title>Genome sequence determination for a cystic fibrosis isolate, Inquilinus limosus.</title>
        <authorList>
            <person name="Pino M."/>
            <person name="Di Conza J."/>
            <person name="Gutkind G."/>
        </authorList>
    </citation>
    <scope>NUCLEOTIDE SEQUENCE [LARGE SCALE GENOMIC DNA]</scope>
    <source>
        <strain evidence="2 3">MP06</strain>
    </source>
</reference>
<keyword evidence="1" id="KW-0732">Signal</keyword>
<comment type="caution">
    <text evidence="2">The sequence shown here is derived from an EMBL/GenBank/DDBJ whole genome shotgun (WGS) entry which is preliminary data.</text>
</comment>
<dbReference type="EMBL" id="JANX01000899">
    <property type="protein sequence ID" value="KGM30322.1"/>
    <property type="molecule type" value="Genomic_DNA"/>
</dbReference>
<evidence type="ECO:0000256" key="1">
    <source>
        <dbReference type="SAM" id="SignalP"/>
    </source>
</evidence>
<feature type="signal peptide" evidence="1">
    <location>
        <begin position="1"/>
        <end position="16"/>
    </location>
</feature>
<sequence>MPAAVLLCIFSAAALAGGPVVQDIALGQTPQQAAAFTARAVTFAGPGEAPWTGLAAAPRPDDGTLLLQFTPPAQGNRLYSVLETMRFAAGGPRSTADALAPLKTRFGEPAAVYDQAGKQTAIWRFVAGKPAGAAVDVASDCSPYTATIVSGVRPVGWPASCGEMVFATVELGPDGAPTALRIAHADTDAAQVLQPRRGEPYAHLAKSAQ</sequence>
<feature type="chain" id="PRO_5001968265" evidence="1">
    <location>
        <begin position="17"/>
        <end position="209"/>
    </location>
</feature>
<evidence type="ECO:0000313" key="3">
    <source>
        <dbReference type="Proteomes" id="UP000029995"/>
    </source>
</evidence>
<dbReference type="AlphaFoldDB" id="A0A0A0CZR7"/>